<dbReference type="Proteomes" id="UP000236291">
    <property type="component" value="Unassembled WGS sequence"/>
</dbReference>
<dbReference type="AlphaFoldDB" id="A0A2K3NVC9"/>
<accession>A0A2K3NVC9</accession>
<evidence type="ECO:0000313" key="2">
    <source>
        <dbReference type="EMBL" id="PNY07000.1"/>
    </source>
</evidence>
<evidence type="ECO:0000313" key="3">
    <source>
        <dbReference type="Proteomes" id="UP000236291"/>
    </source>
</evidence>
<name>A0A2K3NVC9_TRIPR</name>
<dbReference type="EMBL" id="ASHM01033830">
    <property type="protein sequence ID" value="PNX78289.1"/>
    <property type="molecule type" value="Genomic_DNA"/>
</dbReference>
<proteinExistence type="predicted"/>
<reference evidence="2 3" key="1">
    <citation type="journal article" date="2014" name="Am. J. Bot.">
        <title>Genome assembly and annotation for red clover (Trifolium pratense; Fabaceae).</title>
        <authorList>
            <person name="Istvanek J."/>
            <person name="Jaros M."/>
            <person name="Krenek A."/>
            <person name="Repkova J."/>
        </authorList>
    </citation>
    <scope>NUCLEOTIDE SEQUENCE [LARGE SCALE GENOMIC DNA]</scope>
    <source>
        <strain evidence="3">cv. Tatra</strain>
        <tissue evidence="2">Young leaves</tissue>
    </source>
</reference>
<sequence length="89" mass="10324">MLKNDLNEFKRKDSNSTKFRCPFCWNKDYPYLSDVRKHADIIVHDTGETETERAKHSTLIRYIPVVIKSGQDKLSTAGEDKSSDDELFV</sequence>
<organism evidence="2 3">
    <name type="scientific">Trifolium pratense</name>
    <name type="common">Red clover</name>
    <dbReference type="NCBI Taxonomy" id="57577"/>
    <lineage>
        <taxon>Eukaryota</taxon>
        <taxon>Viridiplantae</taxon>
        <taxon>Streptophyta</taxon>
        <taxon>Embryophyta</taxon>
        <taxon>Tracheophyta</taxon>
        <taxon>Spermatophyta</taxon>
        <taxon>Magnoliopsida</taxon>
        <taxon>eudicotyledons</taxon>
        <taxon>Gunneridae</taxon>
        <taxon>Pentapetalae</taxon>
        <taxon>rosids</taxon>
        <taxon>fabids</taxon>
        <taxon>Fabales</taxon>
        <taxon>Fabaceae</taxon>
        <taxon>Papilionoideae</taxon>
        <taxon>50 kb inversion clade</taxon>
        <taxon>NPAAA clade</taxon>
        <taxon>Hologalegina</taxon>
        <taxon>IRL clade</taxon>
        <taxon>Trifolieae</taxon>
        <taxon>Trifolium</taxon>
    </lineage>
</organism>
<reference evidence="2 3" key="2">
    <citation type="journal article" date="2017" name="Front. Plant Sci.">
        <title>Gene Classification and Mining of Molecular Markers Useful in Red Clover (Trifolium pratense) Breeding.</title>
        <authorList>
            <person name="Istvanek J."/>
            <person name="Dluhosova J."/>
            <person name="Dluhos P."/>
            <person name="Patkova L."/>
            <person name="Nedelnik J."/>
            <person name="Repkova J."/>
        </authorList>
    </citation>
    <scope>NUCLEOTIDE SEQUENCE [LARGE SCALE GENOMIC DNA]</scope>
    <source>
        <strain evidence="3">cv. Tatra</strain>
        <tissue evidence="2">Young leaves</tissue>
    </source>
</reference>
<dbReference type="EMBL" id="ASHM01001626">
    <property type="protein sequence ID" value="PNY07000.1"/>
    <property type="molecule type" value="Genomic_DNA"/>
</dbReference>
<gene>
    <name evidence="2" type="ORF">L195_g003483</name>
    <name evidence="1" type="ORF">L195_g034266</name>
</gene>
<comment type="caution">
    <text evidence="2">The sequence shown here is derived from an EMBL/GenBank/DDBJ whole genome shotgun (WGS) entry which is preliminary data.</text>
</comment>
<evidence type="ECO:0000313" key="1">
    <source>
        <dbReference type="EMBL" id="PNX78289.1"/>
    </source>
</evidence>
<protein>
    <submittedName>
        <fullName evidence="1">XH/XS domain protein</fullName>
    </submittedName>
</protein>